<dbReference type="AlphaFoldDB" id="A0A6P7PBZ9"/>
<dbReference type="GO" id="GO:0006360">
    <property type="term" value="P:transcription by RNA polymerase I"/>
    <property type="evidence" value="ECO:0007669"/>
    <property type="project" value="InterPro"/>
</dbReference>
<dbReference type="KEGG" id="bspl:114868266"/>
<protein>
    <submittedName>
        <fullName evidence="3">CD3e molecule, epsilon associated protein</fullName>
    </submittedName>
</protein>
<dbReference type="InterPro" id="IPR013240">
    <property type="entry name" value="DNA-dir_RNA_pol1_su_RPA34"/>
</dbReference>
<evidence type="ECO:0000256" key="1">
    <source>
        <dbReference type="SAM" id="MobiDB-lite"/>
    </source>
</evidence>
<feature type="region of interest" description="Disordered" evidence="1">
    <location>
        <begin position="220"/>
        <end position="243"/>
    </location>
</feature>
<name>A0A6P7PBZ9_BETSP</name>
<dbReference type="Proteomes" id="UP000515150">
    <property type="component" value="Chromosome 13"/>
</dbReference>
<dbReference type="Pfam" id="PF08208">
    <property type="entry name" value="RNA_polI_A34"/>
    <property type="match status" value="1"/>
</dbReference>
<feature type="compositionally biased region" description="Basic residues" evidence="1">
    <location>
        <begin position="330"/>
        <end position="343"/>
    </location>
</feature>
<evidence type="ECO:0000313" key="3">
    <source>
        <dbReference type="RefSeq" id="XP_029027555.1"/>
    </source>
</evidence>
<accession>A0A6P7PBZ9</accession>
<proteinExistence type="predicted"/>
<feature type="region of interest" description="Disordered" evidence="1">
    <location>
        <begin position="271"/>
        <end position="298"/>
    </location>
</feature>
<keyword evidence="2" id="KW-1185">Reference proteome</keyword>
<evidence type="ECO:0000313" key="2">
    <source>
        <dbReference type="Proteomes" id="UP000515150"/>
    </source>
</evidence>
<dbReference type="PANTHER" id="PTHR15484:SF8">
    <property type="entry name" value="DNA-DIRECTED RNA POLYMERASE I SUBUNIT RPA34"/>
    <property type="match status" value="1"/>
</dbReference>
<feature type="compositionally biased region" description="Basic residues" evidence="1">
    <location>
        <begin position="228"/>
        <end position="237"/>
    </location>
</feature>
<organism evidence="2 3">
    <name type="scientific">Betta splendens</name>
    <name type="common">Siamese fighting fish</name>
    <dbReference type="NCBI Taxonomy" id="158456"/>
    <lineage>
        <taxon>Eukaryota</taxon>
        <taxon>Metazoa</taxon>
        <taxon>Chordata</taxon>
        <taxon>Craniata</taxon>
        <taxon>Vertebrata</taxon>
        <taxon>Euteleostomi</taxon>
        <taxon>Actinopterygii</taxon>
        <taxon>Neopterygii</taxon>
        <taxon>Teleostei</taxon>
        <taxon>Neoteleostei</taxon>
        <taxon>Acanthomorphata</taxon>
        <taxon>Anabantaria</taxon>
        <taxon>Anabantiformes</taxon>
        <taxon>Anabantoidei</taxon>
        <taxon>Osphronemidae</taxon>
        <taxon>Betta</taxon>
    </lineage>
</organism>
<dbReference type="CTD" id="10849"/>
<gene>
    <name evidence="3" type="primary">polr1g</name>
</gene>
<dbReference type="Gene3D" id="6.20.250.70">
    <property type="match status" value="1"/>
</dbReference>
<dbReference type="GO" id="GO:0005736">
    <property type="term" value="C:RNA polymerase I complex"/>
    <property type="evidence" value="ECO:0007669"/>
    <property type="project" value="TreeGrafter"/>
</dbReference>
<sequence length="343" mass="38406">MPKDISSSSSEDEADSPATETQTKQKETEKKISKYECPADFVPFSHTPCRSTLMEALKKKQNEVWLIKAPSSFDPKCLHGVKVPLSGLQSCKVPTAAGGSQPGTDQQIYKILASSHCTSDLRLLTRNDSSSHGMVFSQTFSGLLNVCESFGDRSMNQDPQVIPAAPAPSIPTGLKQRFHPFGSRTPTLTCVAENEADGATFGPSSTTLIPLVAKRFVEEAGHEEEGRRKKKKKKEKRLKMERGEEDDVVVRVKQEPVSRIQDEVKMEIPLEENDVLEEEKRKKKKKKKYREREDVEEATEPIVTVKTEDVTVKYEPMDTSYGDVVENSGKKKKKKKKSRTEDD</sequence>
<reference evidence="3" key="1">
    <citation type="submission" date="2025-08" db="UniProtKB">
        <authorList>
            <consortium name="RefSeq"/>
        </authorList>
    </citation>
    <scope>IDENTIFICATION</scope>
</reference>
<dbReference type="OrthoDB" id="10071093at2759"/>
<dbReference type="PANTHER" id="PTHR15484">
    <property type="entry name" value="DNA-DIRECTED RNA POLYMERASE I SUBUNIT RPA34"/>
    <property type="match status" value="1"/>
</dbReference>
<feature type="region of interest" description="Disordered" evidence="1">
    <location>
        <begin position="1"/>
        <end position="31"/>
    </location>
</feature>
<dbReference type="InParanoid" id="A0A6P7PBZ9"/>
<dbReference type="GeneID" id="114868266"/>
<dbReference type="GO" id="GO:0003723">
    <property type="term" value="F:RNA binding"/>
    <property type="evidence" value="ECO:0007669"/>
    <property type="project" value="TreeGrafter"/>
</dbReference>
<feature type="region of interest" description="Disordered" evidence="1">
    <location>
        <begin position="316"/>
        <end position="343"/>
    </location>
</feature>
<dbReference type="RefSeq" id="XP_029027555.1">
    <property type="nucleotide sequence ID" value="XM_029171722.3"/>
</dbReference>